<dbReference type="InterPro" id="IPR012677">
    <property type="entry name" value="Nucleotide-bd_a/b_plait_sf"/>
</dbReference>
<dbReference type="InterPro" id="IPR035979">
    <property type="entry name" value="RBD_domain_sf"/>
</dbReference>
<reference evidence="5 6" key="1">
    <citation type="submission" date="2023-09" db="EMBL/GenBank/DDBJ databases">
        <title>Nesidiocoris tenuis whole genome shotgun sequence.</title>
        <authorList>
            <person name="Shibata T."/>
            <person name="Shimoda M."/>
            <person name="Kobayashi T."/>
            <person name="Uehara T."/>
        </authorList>
    </citation>
    <scope>NUCLEOTIDE SEQUENCE [LARGE SCALE GENOMIC DNA]</scope>
    <source>
        <strain evidence="5 6">Japan</strain>
    </source>
</reference>
<dbReference type="PANTHER" id="PTHR48034">
    <property type="entry name" value="TRANSFORMER-2 SEX-DETERMINING PROTEIN-RELATED"/>
    <property type="match status" value="1"/>
</dbReference>
<feature type="compositionally biased region" description="Low complexity" evidence="3">
    <location>
        <begin position="267"/>
        <end position="281"/>
    </location>
</feature>
<dbReference type="Pfam" id="PF00076">
    <property type="entry name" value="RRM_1"/>
    <property type="match status" value="1"/>
</dbReference>
<protein>
    <recommendedName>
        <fullName evidence="4">RRM domain-containing protein</fullName>
    </recommendedName>
</protein>
<proteinExistence type="predicted"/>
<dbReference type="Gene3D" id="3.30.70.330">
    <property type="match status" value="1"/>
</dbReference>
<feature type="region of interest" description="Disordered" evidence="3">
    <location>
        <begin position="262"/>
        <end position="301"/>
    </location>
</feature>
<evidence type="ECO:0000313" key="6">
    <source>
        <dbReference type="Proteomes" id="UP001307889"/>
    </source>
</evidence>
<keyword evidence="6" id="KW-1185">Reference proteome</keyword>
<feature type="compositionally biased region" description="Basic and acidic residues" evidence="3">
    <location>
        <begin position="43"/>
        <end position="57"/>
    </location>
</feature>
<feature type="compositionally biased region" description="Low complexity" evidence="3">
    <location>
        <begin position="101"/>
        <end position="114"/>
    </location>
</feature>
<evidence type="ECO:0000259" key="4">
    <source>
        <dbReference type="PROSITE" id="PS50102"/>
    </source>
</evidence>
<evidence type="ECO:0000256" key="1">
    <source>
        <dbReference type="ARBA" id="ARBA00022884"/>
    </source>
</evidence>
<sequence length="301" mass="34984">MGVTSEPDGAKNSGDSQDEREEAPTSDNNDSYEKIVTYNSRSRSRDRSVSKSPSDSRSKKKRSRSRSRSRSARRSRSRKSKYRSRSRSPRRTSRTAHRSPSRSNSRSRSGSYTSYRRRGRSHSRSPLSNRRRHNSSRVRRNSNTTDNPHPSRCLGVFGLSLSTTEHQLCQIFSKYGRLDKVQVIIDAKTGRSRGFAFIYFDRLDDARNAKEQCSGMEIGGRQIRVDYSITERAHTPTPGIYMGKPTYDDRYGRRRYDDDYYGGGSSYRGSRYRSPSPYYSRSSRRPRYERSRSRSYSPRRY</sequence>
<dbReference type="SMART" id="SM00360">
    <property type="entry name" value="RRM"/>
    <property type="match status" value="1"/>
</dbReference>
<dbReference type="InterPro" id="IPR050441">
    <property type="entry name" value="RBM"/>
</dbReference>
<feature type="region of interest" description="Disordered" evidence="3">
    <location>
        <begin position="1"/>
        <end position="153"/>
    </location>
</feature>
<accession>A0ABN7AZ83</accession>
<dbReference type="CDD" id="cd12363">
    <property type="entry name" value="RRM_TRA2"/>
    <property type="match status" value="1"/>
</dbReference>
<feature type="compositionally biased region" description="Basic residues" evidence="3">
    <location>
        <begin position="58"/>
        <end position="100"/>
    </location>
</feature>
<evidence type="ECO:0000256" key="2">
    <source>
        <dbReference type="PROSITE-ProRule" id="PRU00176"/>
    </source>
</evidence>
<feature type="domain" description="RRM" evidence="4">
    <location>
        <begin position="152"/>
        <end position="230"/>
    </location>
</feature>
<dbReference type="Proteomes" id="UP001307889">
    <property type="component" value="Chromosome 7"/>
</dbReference>
<evidence type="ECO:0000256" key="3">
    <source>
        <dbReference type="SAM" id="MobiDB-lite"/>
    </source>
</evidence>
<evidence type="ECO:0000313" key="5">
    <source>
        <dbReference type="EMBL" id="BES96707.1"/>
    </source>
</evidence>
<gene>
    <name evidence="5" type="ORF">NTJ_09520</name>
</gene>
<keyword evidence="1 2" id="KW-0694">RNA-binding</keyword>
<dbReference type="SUPFAM" id="SSF54928">
    <property type="entry name" value="RNA-binding domain, RBD"/>
    <property type="match status" value="1"/>
</dbReference>
<dbReference type="PROSITE" id="PS50102">
    <property type="entry name" value="RRM"/>
    <property type="match status" value="1"/>
</dbReference>
<name>A0ABN7AZ83_9HEMI</name>
<dbReference type="EMBL" id="AP028915">
    <property type="protein sequence ID" value="BES96707.1"/>
    <property type="molecule type" value="Genomic_DNA"/>
</dbReference>
<dbReference type="InterPro" id="IPR000504">
    <property type="entry name" value="RRM_dom"/>
</dbReference>
<feature type="compositionally biased region" description="Basic residues" evidence="3">
    <location>
        <begin position="115"/>
        <end position="140"/>
    </location>
</feature>
<organism evidence="5 6">
    <name type="scientific">Nesidiocoris tenuis</name>
    <dbReference type="NCBI Taxonomy" id="355587"/>
    <lineage>
        <taxon>Eukaryota</taxon>
        <taxon>Metazoa</taxon>
        <taxon>Ecdysozoa</taxon>
        <taxon>Arthropoda</taxon>
        <taxon>Hexapoda</taxon>
        <taxon>Insecta</taxon>
        <taxon>Pterygota</taxon>
        <taxon>Neoptera</taxon>
        <taxon>Paraneoptera</taxon>
        <taxon>Hemiptera</taxon>
        <taxon>Heteroptera</taxon>
        <taxon>Panheteroptera</taxon>
        <taxon>Cimicomorpha</taxon>
        <taxon>Miridae</taxon>
        <taxon>Dicyphina</taxon>
        <taxon>Nesidiocoris</taxon>
    </lineage>
</organism>